<evidence type="ECO:0000313" key="1">
    <source>
        <dbReference type="EMBL" id="GEL79450.1"/>
    </source>
</evidence>
<name>A0ABQ0VAQ0_ENTMU</name>
<comment type="caution">
    <text evidence="1">The sequence shown here is derived from an EMBL/GenBank/DDBJ whole genome shotgun (WGS) entry which is preliminary data.</text>
</comment>
<proteinExistence type="predicted"/>
<keyword evidence="2" id="KW-1185">Reference proteome</keyword>
<reference evidence="1 2" key="1">
    <citation type="submission" date="2019-07" db="EMBL/GenBank/DDBJ databases">
        <title>Whole genome shotgun sequence of Enterococcus mundtii NBRC 100490.</title>
        <authorList>
            <person name="Hosoyama A."/>
            <person name="Uohara A."/>
            <person name="Ohji S."/>
            <person name="Ichikawa N."/>
        </authorList>
    </citation>
    <scope>NUCLEOTIDE SEQUENCE [LARGE SCALE GENOMIC DNA]</scope>
    <source>
        <strain evidence="1 2">NBRC 100490</strain>
    </source>
</reference>
<accession>A0ABQ0VAQ0</accession>
<dbReference type="Proteomes" id="UP000321175">
    <property type="component" value="Unassembled WGS sequence"/>
</dbReference>
<evidence type="ECO:0000313" key="2">
    <source>
        <dbReference type="Proteomes" id="UP000321175"/>
    </source>
</evidence>
<sequence length="82" mass="9928">MNMPRKMCQKKMIATAGHYTFKQEELIKKSIAKSIQDLQYLVHDKKSVLSARQLDTAKRELKQYQELQYQNRLNRLINMKWR</sequence>
<gene>
    <name evidence="1" type="ORF">EMU01_05940</name>
</gene>
<dbReference type="EMBL" id="BJWA01000003">
    <property type="protein sequence ID" value="GEL79450.1"/>
    <property type="molecule type" value="Genomic_DNA"/>
</dbReference>
<protein>
    <submittedName>
        <fullName evidence="1">Uncharacterized protein</fullName>
    </submittedName>
</protein>
<organism evidence="1 2">
    <name type="scientific">Enterococcus mundtii</name>
    <dbReference type="NCBI Taxonomy" id="53346"/>
    <lineage>
        <taxon>Bacteria</taxon>
        <taxon>Bacillati</taxon>
        <taxon>Bacillota</taxon>
        <taxon>Bacilli</taxon>
        <taxon>Lactobacillales</taxon>
        <taxon>Enterococcaceae</taxon>
        <taxon>Enterococcus</taxon>
    </lineage>
</organism>